<evidence type="ECO:0000313" key="3">
    <source>
        <dbReference type="Proteomes" id="UP000676310"/>
    </source>
</evidence>
<dbReference type="GeneID" id="67015119"/>
<feature type="region of interest" description="Disordered" evidence="1">
    <location>
        <begin position="367"/>
        <end position="421"/>
    </location>
</feature>
<proteinExistence type="predicted"/>
<name>A0A8J2I270_9PLEO</name>
<accession>A0A8J2I270</accession>
<dbReference type="Proteomes" id="UP000676310">
    <property type="component" value="Unassembled WGS sequence"/>
</dbReference>
<dbReference type="OrthoDB" id="3793524at2759"/>
<evidence type="ECO:0000256" key="1">
    <source>
        <dbReference type="SAM" id="MobiDB-lite"/>
    </source>
</evidence>
<protein>
    <submittedName>
        <fullName evidence="2">Uncharacterized protein</fullName>
    </submittedName>
</protein>
<reference evidence="2" key="1">
    <citation type="submission" date="2021-05" db="EMBL/GenBank/DDBJ databases">
        <authorList>
            <person name="Stam R."/>
        </authorList>
    </citation>
    <scope>NUCLEOTIDE SEQUENCE</scope>
    <source>
        <strain evidence="2">CS162</strain>
    </source>
</reference>
<sequence>MTTFYHYDSNGAVTASTPYPAAEMSTCGPLVADAYEQQGDVVGAFLARRGMAYPAPGAPETQHYYGPSYHPSIAASKGGVDSESVNRSYQSSDGDEKSGYTGSPPHGASNTLGWAGWASFSAMPRPYSNPEDVRHLHTLQSLLPYLQPERKLNALNGLVVDIVEQDTGVVLAYQVPKKMLVLFLGRRVVNRFIRTIHREDDENWRGAPVCQEMNLPRGVSSQAAMKALIAWMFRACQYQTMGSMKQIRIPKNTFVACSLAQTMELFELHKDALRVDHYIAENHFVRPIFAVELETLWNCLSKESRYVYAAIKVVGQRICESQTDSPGRETLSNNADMLAMLKEYPGLEARVRDPKLNEQYRPSFNTKWIKRMSDKENDRRKQKSREPRDSPSKSPLERSKNDQSIKNLGEVQQEADLETPARKFAVLRIVPETAKPAISDTWKDAEPDQYAR</sequence>
<organism evidence="2 3">
    <name type="scientific">Alternaria atra</name>
    <dbReference type="NCBI Taxonomy" id="119953"/>
    <lineage>
        <taxon>Eukaryota</taxon>
        <taxon>Fungi</taxon>
        <taxon>Dikarya</taxon>
        <taxon>Ascomycota</taxon>
        <taxon>Pezizomycotina</taxon>
        <taxon>Dothideomycetes</taxon>
        <taxon>Pleosporomycetidae</taxon>
        <taxon>Pleosporales</taxon>
        <taxon>Pleosporineae</taxon>
        <taxon>Pleosporaceae</taxon>
        <taxon>Alternaria</taxon>
        <taxon>Alternaria sect. Ulocladioides</taxon>
    </lineage>
</organism>
<feature type="compositionally biased region" description="Polar residues" evidence="1">
    <location>
        <begin position="83"/>
        <end position="92"/>
    </location>
</feature>
<dbReference type="RefSeq" id="XP_043167093.1">
    <property type="nucleotide sequence ID" value="XM_043311158.1"/>
</dbReference>
<gene>
    <name evidence="2" type="ORF">ALTATR162_LOCUS3550</name>
</gene>
<dbReference type="AlphaFoldDB" id="A0A8J2I270"/>
<keyword evidence="3" id="KW-1185">Reference proteome</keyword>
<evidence type="ECO:0000313" key="2">
    <source>
        <dbReference type="EMBL" id="CAG5154298.1"/>
    </source>
</evidence>
<feature type="compositionally biased region" description="Basic and acidic residues" evidence="1">
    <location>
        <begin position="371"/>
        <end position="403"/>
    </location>
</feature>
<comment type="caution">
    <text evidence="2">The sequence shown here is derived from an EMBL/GenBank/DDBJ whole genome shotgun (WGS) entry which is preliminary data.</text>
</comment>
<feature type="region of interest" description="Disordered" evidence="1">
    <location>
        <begin position="76"/>
        <end position="107"/>
    </location>
</feature>
<dbReference type="EMBL" id="CAJRGZ010000016">
    <property type="protein sequence ID" value="CAG5154298.1"/>
    <property type="molecule type" value="Genomic_DNA"/>
</dbReference>